<protein>
    <submittedName>
        <fullName evidence="6">TadE-like protein</fullName>
    </submittedName>
</protein>
<dbReference type="Gene3D" id="3.40.50.2300">
    <property type="match status" value="1"/>
</dbReference>
<keyword evidence="3" id="KW-0812">Transmembrane</keyword>
<evidence type="ECO:0000256" key="1">
    <source>
        <dbReference type="ARBA" id="ARBA00022741"/>
    </source>
</evidence>
<proteinExistence type="predicted"/>
<feature type="domain" description="AAA" evidence="5">
    <location>
        <begin position="156"/>
        <end position="319"/>
    </location>
</feature>
<dbReference type="AlphaFoldDB" id="Q11KR7"/>
<dbReference type="SUPFAM" id="SSF52540">
    <property type="entry name" value="P-loop containing nucleoside triphosphate hydrolases"/>
    <property type="match status" value="1"/>
</dbReference>
<evidence type="ECO:0000313" key="6">
    <source>
        <dbReference type="EMBL" id="ABG62008.1"/>
    </source>
</evidence>
<dbReference type="EMBL" id="CP000390">
    <property type="protein sequence ID" value="ABG62008.1"/>
    <property type="molecule type" value="Genomic_DNA"/>
</dbReference>
<dbReference type="Gene3D" id="3.40.50.300">
    <property type="entry name" value="P-loop containing nucleotide triphosphate hydrolases"/>
    <property type="match status" value="1"/>
</dbReference>
<feature type="transmembrane region" description="Helical" evidence="3">
    <location>
        <begin position="446"/>
        <end position="468"/>
    </location>
</feature>
<organism evidence="6">
    <name type="scientific">Chelativorans sp. (strain BNC1)</name>
    <dbReference type="NCBI Taxonomy" id="266779"/>
    <lineage>
        <taxon>Bacteria</taxon>
        <taxon>Pseudomonadati</taxon>
        <taxon>Pseudomonadota</taxon>
        <taxon>Alphaproteobacteria</taxon>
        <taxon>Hyphomicrobiales</taxon>
        <taxon>Phyllobacteriaceae</taxon>
        <taxon>Chelativorans</taxon>
    </lineage>
</organism>
<evidence type="ECO:0000256" key="2">
    <source>
        <dbReference type="ARBA" id="ARBA00022840"/>
    </source>
</evidence>
<keyword evidence="2" id="KW-0067">ATP-binding</keyword>
<dbReference type="CDD" id="cd03111">
    <property type="entry name" value="CpaE-like"/>
    <property type="match status" value="1"/>
</dbReference>
<dbReference type="InterPro" id="IPR012495">
    <property type="entry name" value="TadE-like_dom"/>
</dbReference>
<evidence type="ECO:0000256" key="3">
    <source>
        <dbReference type="SAM" id="Phobius"/>
    </source>
</evidence>
<dbReference type="InterPro" id="IPR011006">
    <property type="entry name" value="CheY-like_superfamily"/>
</dbReference>
<dbReference type="PANTHER" id="PTHR43384">
    <property type="entry name" value="SEPTUM SITE-DETERMINING PROTEIN MIND HOMOLOG, CHLOROPLASTIC-RELATED"/>
    <property type="match status" value="1"/>
</dbReference>
<dbReference type="GO" id="GO:0009898">
    <property type="term" value="C:cytoplasmic side of plasma membrane"/>
    <property type="evidence" value="ECO:0007669"/>
    <property type="project" value="TreeGrafter"/>
</dbReference>
<dbReference type="KEGG" id="mes:Meso_0608"/>
<dbReference type="Pfam" id="PF07811">
    <property type="entry name" value="TadE"/>
    <property type="match status" value="1"/>
</dbReference>
<dbReference type="eggNOG" id="COG4963">
    <property type="taxonomic scope" value="Bacteria"/>
</dbReference>
<evidence type="ECO:0000259" key="4">
    <source>
        <dbReference type="Pfam" id="PF07811"/>
    </source>
</evidence>
<dbReference type="eggNOG" id="COG4961">
    <property type="taxonomic scope" value="Bacteria"/>
</dbReference>
<dbReference type="STRING" id="266779.Meso_0608"/>
<feature type="domain" description="TadE-like" evidence="4">
    <location>
        <begin position="440"/>
        <end position="481"/>
    </location>
</feature>
<keyword evidence="3" id="KW-0472">Membrane</keyword>
<dbReference type="Pfam" id="PF13614">
    <property type="entry name" value="AAA_31"/>
    <property type="match status" value="1"/>
</dbReference>
<dbReference type="GO" id="GO:0051782">
    <property type="term" value="P:negative regulation of cell division"/>
    <property type="evidence" value="ECO:0007669"/>
    <property type="project" value="TreeGrafter"/>
</dbReference>
<dbReference type="GO" id="GO:0005524">
    <property type="term" value="F:ATP binding"/>
    <property type="evidence" value="ECO:0007669"/>
    <property type="project" value="UniProtKB-KW"/>
</dbReference>
<dbReference type="HOGENOM" id="CLU_033160_0_0_5"/>
<name>Q11KR7_CHESB</name>
<keyword evidence="3" id="KW-1133">Transmembrane helix</keyword>
<dbReference type="InterPro" id="IPR050625">
    <property type="entry name" value="ParA/MinD_ATPase"/>
</dbReference>
<dbReference type="InterPro" id="IPR025669">
    <property type="entry name" value="AAA_dom"/>
</dbReference>
<accession>Q11KR7</accession>
<keyword evidence="1" id="KW-0547">Nucleotide-binding</keyword>
<dbReference type="InterPro" id="IPR027417">
    <property type="entry name" value="P-loop_NTPase"/>
</dbReference>
<dbReference type="GO" id="GO:0005829">
    <property type="term" value="C:cytosol"/>
    <property type="evidence" value="ECO:0007669"/>
    <property type="project" value="TreeGrafter"/>
</dbReference>
<dbReference type="PANTHER" id="PTHR43384:SF6">
    <property type="entry name" value="SEPTUM SITE-DETERMINING PROTEIN MIND HOMOLOG, CHLOROPLASTIC"/>
    <property type="match status" value="1"/>
</dbReference>
<dbReference type="SUPFAM" id="SSF52172">
    <property type="entry name" value="CheY-like"/>
    <property type="match status" value="1"/>
</dbReference>
<reference evidence="6" key="1">
    <citation type="submission" date="2006-06" db="EMBL/GenBank/DDBJ databases">
        <title>Complete sequence of chromosome of Chelativorans sp. BNC1.</title>
        <authorList>
            <consortium name="US DOE Joint Genome Institute"/>
            <person name="Copeland A."/>
            <person name="Lucas S."/>
            <person name="Lapidus A."/>
            <person name="Barry K."/>
            <person name="Detter J.C."/>
            <person name="Glavina del Rio T."/>
            <person name="Hammon N."/>
            <person name="Israni S."/>
            <person name="Dalin E."/>
            <person name="Tice H."/>
            <person name="Pitluck S."/>
            <person name="Chertkov O."/>
            <person name="Brettin T."/>
            <person name="Bruce D."/>
            <person name="Han C."/>
            <person name="Tapia R."/>
            <person name="Gilna P."/>
            <person name="Schmutz J."/>
            <person name="Larimer F."/>
            <person name="Land M."/>
            <person name="Hauser L."/>
            <person name="Kyrpides N."/>
            <person name="Mikhailova N."/>
            <person name="Richardson P."/>
        </authorList>
    </citation>
    <scope>NUCLEOTIDE SEQUENCE</scope>
    <source>
        <strain evidence="6">BNC1</strain>
    </source>
</reference>
<sequence length="580" mass="62729">MMLITTEKQDTETAEPGALHAIPKIDITAFCASPEIAAAIRTGALDRRMARANVTVRDGGMREAASFYRSTPSPNLVVVECNDGKEKLMADLEALALECIAGTKLIVIGSSNDVNLYRDLIAAGVDDYLLAPVEPMAFIEAVSRCFRDAVEQKLGRIIAFIGAKGGTGSSTVSHNVAAAMVERSDADVLVADLDLQFGTVSLDFDIDAPQGMSDILESASRVDEVLIKRIAVKHSERLHLLPVNAAFDRSFNLKDGEIDRLLDVARSSSWHLVLDLPHLWTLWTKKALLSADEIVITATPDLASMRNAKNIVSFLKKARPNDPPPRLVLNRVGTPKQPEIAPKDFTSAIGLEQCVIVPFDPQTFGKAANEGRMVTKVARGSKAARAMSELAWRVSGQRDKRSGKKFGLQTLLGRFKLRRWQDSIPLVKGKAEEMAKSESGVSAVEFALIAPVLAFSLVVMADIGLALNERMTIDHMLRAGAQAAMSDPGEAQVQKVLQSMVSQPGAPADVTFDLVKRYCACPENADVPPATAPACSTTCSGSAPPFIFYRLQASKLYDAMSLPEILADFRLSSSVQVQVR</sequence>
<gene>
    <name evidence="6" type="ordered locus">Meso_0608</name>
</gene>
<evidence type="ECO:0000259" key="5">
    <source>
        <dbReference type="Pfam" id="PF13614"/>
    </source>
</evidence>
<dbReference type="GO" id="GO:0016887">
    <property type="term" value="F:ATP hydrolysis activity"/>
    <property type="evidence" value="ECO:0007669"/>
    <property type="project" value="TreeGrafter"/>
</dbReference>